<sequence>MATKSSSSSPPSPSPAPVILQLQEEEQINNNNYASIQEEVNKFKDVESQFQTEDEFQDYGFWSPAPYFDRGNPAPIPHLRGHNPKERKAK</sequence>
<dbReference type="OrthoDB" id="1305031at2759"/>
<evidence type="ECO:0000313" key="2">
    <source>
        <dbReference type="EMBL" id="PHT51236.1"/>
    </source>
</evidence>
<proteinExistence type="predicted"/>
<feature type="region of interest" description="Disordered" evidence="1">
    <location>
        <begin position="67"/>
        <end position="90"/>
    </location>
</feature>
<evidence type="ECO:0000256" key="1">
    <source>
        <dbReference type="SAM" id="MobiDB-lite"/>
    </source>
</evidence>
<name>A0A2G2X157_CAPBA</name>
<protein>
    <submittedName>
        <fullName evidence="2">Uncharacterized protein</fullName>
    </submittedName>
</protein>
<reference evidence="2 3" key="1">
    <citation type="journal article" date="2017" name="Genome Biol.">
        <title>New reference genome sequences of hot pepper reveal the massive evolution of plant disease-resistance genes by retroduplication.</title>
        <authorList>
            <person name="Kim S."/>
            <person name="Park J."/>
            <person name="Yeom S.I."/>
            <person name="Kim Y.M."/>
            <person name="Seo E."/>
            <person name="Kim K.T."/>
            <person name="Kim M.S."/>
            <person name="Lee J.M."/>
            <person name="Cheong K."/>
            <person name="Shin H.S."/>
            <person name="Kim S.B."/>
            <person name="Han K."/>
            <person name="Lee J."/>
            <person name="Park M."/>
            <person name="Lee H.A."/>
            <person name="Lee H.Y."/>
            <person name="Lee Y."/>
            <person name="Oh S."/>
            <person name="Lee J.H."/>
            <person name="Choi E."/>
            <person name="Choi E."/>
            <person name="Lee S.E."/>
            <person name="Jeon J."/>
            <person name="Kim H."/>
            <person name="Choi G."/>
            <person name="Song H."/>
            <person name="Lee J."/>
            <person name="Lee S.C."/>
            <person name="Kwon J.K."/>
            <person name="Lee H.Y."/>
            <person name="Koo N."/>
            <person name="Hong Y."/>
            <person name="Kim R.W."/>
            <person name="Kang W.H."/>
            <person name="Huh J.H."/>
            <person name="Kang B.C."/>
            <person name="Yang T.J."/>
            <person name="Lee Y.H."/>
            <person name="Bennetzen J.L."/>
            <person name="Choi D."/>
        </authorList>
    </citation>
    <scope>NUCLEOTIDE SEQUENCE [LARGE SCALE GENOMIC DNA]</scope>
    <source>
        <strain evidence="3">cv. PBC81</strain>
    </source>
</reference>
<organism evidence="2 3">
    <name type="scientific">Capsicum baccatum</name>
    <name type="common">Peruvian pepper</name>
    <dbReference type="NCBI Taxonomy" id="33114"/>
    <lineage>
        <taxon>Eukaryota</taxon>
        <taxon>Viridiplantae</taxon>
        <taxon>Streptophyta</taxon>
        <taxon>Embryophyta</taxon>
        <taxon>Tracheophyta</taxon>
        <taxon>Spermatophyta</taxon>
        <taxon>Magnoliopsida</taxon>
        <taxon>eudicotyledons</taxon>
        <taxon>Gunneridae</taxon>
        <taxon>Pentapetalae</taxon>
        <taxon>asterids</taxon>
        <taxon>lamiids</taxon>
        <taxon>Solanales</taxon>
        <taxon>Solanaceae</taxon>
        <taxon>Solanoideae</taxon>
        <taxon>Capsiceae</taxon>
        <taxon>Capsicum</taxon>
    </lineage>
</organism>
<reference evidence="3" key="2">
    <citation type="journal article" date="2017" name="J. Anim. Genet.">
        <title>Multiple reference genome sequences of hot pepper reveal the massive evolution of plant disease resistance genes by retroduplication.</title>
        <authorList>
            <person name="Kim S."/>
            <person name="Park J."/>
            <person name="Yeom S.-I."/>
            <person name="Kim Y.-M."/>
            <person name="Seo E."/>
            <person name="Kim K.-T."/>
            <person name="Kim M.-S."/>
            <person name="Lee J.M."/>
            <person name="Cheong K."/>
            <person name="Shin H.-S."/>
            <person name="Kim S.-B."/>
            <person name="Han K."/>
            <person name="Lee J."/>
            <person name="Park M."/>
            <person name="Lee H.-A."/>
            <person name="Lee H.-Y."/>
            <person name="Lee Y."/>
            <person name="Oh S."/>
            <person name="Lee J.H."/>
            <person name="Choi E."/>
            <person name="Choi E."/>
            <person name="Lee S.E."/>
            <person name="Jeon J."/>
            <person name="Kim H."/>
            <person name="Choi G."/>
            <person name="Song H."/>
            <person name="Lee J."/>
            <person name="Lee S.-C."/>
            <person name="Kwon J.-K."/>
            <person name="Lee H.-Y."/>
            <person name="Koo N."/>
            <person name="Hong Y."/>
            <person name="Kim R.W."/>
            <person name="Kang W.-H."/>
            <person name="Huh J.H."/>
            <person name="Kang B.-C."/>
            <person name="Yang T.-J."/>
            <person name="Lee Y.-H."/>
            <person name="Bennetzen J.L."/>
            <person name="Choi D."/>
        </authorList>
    </citation>
    <scope>NUCLEOTIDE SEQUENCE [LARGE SCALE GENOMIC DNA]</scope>
    <source>
        <strain evidence="3">cv. PBC81</strain>
    </source>
</reference>
<keyword evidence="3" id="KW-1185">Reference proteome</keyword>
<accession>A0A2G2X157</accession>
<dbReference type="AlphaFoldDB" id="A0A2G2X157"/>
<dbReference type="SMR" id="A0A2G2X157"/>
<comment type="caution">
    <text evidence="2">The sequence shown here is derived from an EMBL/GenBank/DDBJ whole genome shotgun (WGS) entry which is preliminary data.</text>
</comment>
<evidence type="ECO:0000313" key="3">
    <source>
        <dbReference type="Proteomes" id="UP000224567"/>
    </source>
</evidence>
<dbReference type="Proteomes" id="UP000224567">
    <property type="component" value="Unassembled WGS sequence"/>
</dbReference>
<gene>
    <name evidence="2" type="ORF">CQW23_10983</name>
</gene>
<dbReference type="EMBL" id="MLFT02000004">
    <property type="protein sequence ID" value="PHT51236.1"/>
    <property type="molecule type" value="Genomic_DNA"/>
</dbReference>